<evidence type="ECO:0000256" key="1">
    <source>
        <dbReference type="SAM" id="Phobius"/>
    </source>
</evidence>
<reference evidence="2 3" key="1">
    <citation type="submission" date="2018-02" db="EMBL/GenBank/DDBJ databases">
        <title>The genomes of Aspergillus section Nigri reveals drivers in fungal speciation.</title>
        <authorList>
            <consortium name="DOE Joint Genome Institute"/>
            <person name="Vesth T.C."/>
            <person name="Nybo J."/>
            <person name="Theobald S."/>
            <person name="Brandl J."/>
            <person name="Frisvad J.C."/>
            <person name="Nielsen K.F."/>
            <person name="Lyhne E.K."/>
            <person name="Kogle M.E."/>
            <person name="Kuo A."/>
            <person name="Riley R."/>
            <person name="Clum A."/>
            <person name="Nolan M."/>
            <person name="Lipzen A."/>
            <person name="Salamov A."/>
            <person name="Henrissat B."/>
            <person name="Wiebenga A."/>
            <person name="De vries R.P."/>
            <person name="Grigoriev I.V."/>
            <person name="Mortensen U.H."/>
            <person name="Andersen M.R."/>
            <person name="Baker S.E."/>
        </authorList>
    </citation>
    <scope>NUCLEOTIDE SEQUENCE [LARGE SCALE GENOMIC DNA]</scope>
    <source>
        <strain evidence="2 3">CBS 114.80</strain>
    </source>
</reference>
<gene>
    <name evidence="2" type="ORF">BP00DRAFT_424372</name>
</gene>
<keyword evidence="1" id="KW-1133">Transmembrane helix</keyword>
<name>A0A2V5I8L8_9EURO</name>
<organism evidence="2 3">
    <name type="scientific">Aspergillus indologenus CBS 114.80</name>
    <dbReference type="NCBI Taxonomy" id="1450541"/>
    <lineage>
        <taxon>Eukaryota</taxon>
        <taxon>Fungi</taxon>
        <taxon>Dikarya</taxon>
        <taxon>Ascomycota</taxon>
        <taxon>Pezizomycotina</taxon>
        <taxon>Eurotiomycetes</taxon>
        <taxon>Eurotiomycetidae</taxon>
        <taxon>Eurotiales</taxon>
        <taxon>Aspergillaceae</taxon>
        <taxon>Aspergillus</taxon>
        <taxon>Aspergillus subgen. Circumdati</taxon>
    </lineage>
</organism>
<protein>
    <submittedName>
        <fullName evidence="2">Uncharacterized protein</fullName>
    </submittedName>
</protein>
<keyword evidence="1" id="KW-0472">Membrane</keyword>
<keyword evidence="1" id="KW-0812">Transmembrane</keyword>
<evidence type="ECO:0000313" key="2">
    <source>
        <dbReference type="EMBL" id="PYI32999.1"/>
    </source>
</evidence>
<dbReference type="Proteomes" id="UP000248817">
    <property type="component" value="Unassembled WGS sequence"/>
</dbReference>
<evidence type="ECO:0000313" key="3">
    <source>
        <dbReference type="Proteomes" id="UP000248817"/>
    </source>
</evidence>
<proteinExistence type="predicted"/>
<keyword evidence="3" id="KW-1185">Reference proteome</keyword>
<feature type="transmembrane region" description="Helical" evidence="1">
    <location>
        <begin position="32"/>
        <end position="55"/>
    </location>
</feature>
<dbReference type="AlphaFoldDB" id="A0A2V5I8L8"/>
<dbReference type="EMBL" id="KZ825487">
    <property type="protein sequence ID" value="PYI32999.1"/>
    <property type="molecule type" value="Genomic_DNA"/>
</dbReference>
<accession>A0A2V5I8L8</accession>
<sequence>MLECNTSLAPQQPNHLLSHLCRTSTEDRTGKLLSRVALVALVALVDLFPISYITLSQKRMAGFCFQLAMRPSVRLG</sequence>